<proteinExistence type="inferred from homology"/>
<dbReference type="GO" id="GO:0070336">
    <property type="term" value="F:flap-structured DNA binding"/>
    <property type="evidence" value="ECO:0007669"/>
    <property type="project" value="TreeGrafter"/>
</dbReference>
<dbReference type="OrthoDB" id="76364at2759"/>
<keyword evidence="1 5" id="KW-0540">Nuclease</keyword>
<evidence type="ECO:0000313" key="8">
    <source>
        <dbReference type="Proteomes" id="UP000009138"/>
    </source>
</evidence>
<dbReference type="EC" id="3.1.4.1" evidence="5"/>
<dbReference type="GO" id="GO:0004528">
    <property type="term" value="F:phosphodiesterase I activity"/>
    <property type="evidence" value="ECO:0007669"/>
    <property type="project" value="UniProtKB-EC"/>
</dbReference>
<dbReference type="GO" id="GO:0017108">
    <property type="term" value="F:5'-flap endonuclease activity"/>
    <property type="evidence" value="ECO:0007669"/>
    <property type="project" value="TreeGrafter"/>
</dbReference>
<evidence type="ECO:0000256" key="4">
    <source>
        <dbReference type="ARBA" id="ARBA00022842"/>
    </source>
</evidence>
<reference evidence="7 8" key="1">
    <citation type="journal article" date="2009" name="PLoS Genet.">
        <title>Genomic analysis of the basal lineage fungus Rhizopus oryzae reveals a whole-genome duplication.</title>
        <authorList>
            <person name="Ma L.-J."/>
            <person name="Ibrahim A.S."/>
            <person name="Skory C."/>
            <person name="Grabherr M.G."/>
            <person name="Burger G."/>
            <person name="Butler M."/>
            <person name="Elias M."/>
            <person name="Idnurm A."/>
            <person name="Lang B.F."/>
            <person name="Sone T."/>
            <person name="Abe A."/>
            <person name="Calvo S.E."/>
            <person name="Corrochano L.M."/>
            <person name="Engels R."/>
            <person name="Fu J."/>
            <person name="Hansberg W."/>
            <person name="Kim J.-M."/>
            <person name="Kodira C.D."/>
            <person name="Koehrsen M.J."/>
            <person name="Liu B."/>
            <person name="Miranda-Saavedra D."/>
            <person name="O'Leary S."/>
            <person name="Ortiz-Castellanos L."/>
            <person name="Poulter R."/>
            <person name="Rodriguez-Romero J."/>
            <person name="Ruiz-Herrera J."/>
            <person name="Shen Y.-Q."/>
            <person name="Zeng Q."/>
            <person name="Galagan J."/>
            <person name="Birren B.W."/>
            <person name="Cuomo C.A."/>
            <person name="Wickes B.L."/>
        </authorList>
    </citation>
    <scope>NUCLEOTIDE SEQUENCE [LARGE SCALE GENOMIC DNA]</scope>
    <source>
        <strain evidence="8">RA 99-880 / ATCC MYA-4621 / FGSC 9543 / NRRL 43880</strain>
    </source>
</reference>
<dbReference type="GO" id="GO:0046872">
    <property type="term" value="F:metal ion binding"/>
    <property type="evidence" value="ECO:0007669"/>
    <property type="project" value="UniProtKB-KW"/>
</dbReference>
<dbReference type="VEuPathDB" id="FungiDB:RO3G_06975"/>
<evidence type="ECO:0000256" key="3">
    <source>
        <dbReference type="ARBA" id="ARBA00022801"/>
    </source>
</evidence>
<dbReference type="InterPro" id="IPR033315">
    <property type="entry name" value="Fan1-like"/>
</dbReference>
<comment type="function">
    <text evidence="5">Nuclease required for the repair of DNA interstrand cross-links (ICL). Acts as a 5'-3' exonuclease that anchors at a cut end of DNA and cleaves DNA successively at every third nucleotide, allowing to excise an ICL from one strand through flanking incisions.</text>
</comment>
<evidence type="ECO:0000256" key="2">
    <source>
        <dbReference type="ARBA" id="ARBA00022723"/>
    </source>
</evidence>
<gene>
    <name evidence="7" type="ORF">RO3G_06975</name>
</gene>
<keyword evidence="5" id="KW-0234">DNA repair</keyword>
<keyword evidence="3 5" id="KW-0378">Hydrolase</keyword>
<accession>I1C1E0</accession>
<dbReference type="GeneID" id="93613946"/>
<dbReference type="InterPro" id="IPR014883">
    <property type="entry name" value="VRR_NUC"/>
</dbReference>
<sequence length="239" mass="27781">MESLILHKLLSQRVYRLGKRGKWYERLALIQMNYLEKNDAKAVRDQKKCALQTCIDALHDTTVHQIFLPSIQERERLSEEVLGKKSIWRTNNGAECSVEQVALEYYSTKGFKGLHAENGIIRMIASLLFWDVIFASIPGVFETPYQTEPLDLRSDAFYERINWNYELQDILEIAECIGPSSLASLCKLLFEEYGQRQSGMPDLCCWNYEKKECLFSEETLTSFGIQVEVCFNDRMLYKS</sequence>
<evidence type="ECO:0000256" key="1">
    <source>
        <dbReference type="ARBA" id="ARBA00022722"/>
    </source>
</evidence>
<comment type="catalytic activity">
    <reaction evidence="5">
        <text>Hydrolytically removes 5'-nucleotides successively from the 3'-hydroxy termini of 3'-hydroxy-terminated oligonucleotides.</text>
        <dbReference type="EC" id="3.1.4.1"/>
    </reaction>
</comment>
<dbReference type="GO" id="GO:0008409">
    <property type="term" value="F:5'-3' exonuclease activity"/>
    <property type="evidence" value="ECO:0007669"/>
    <property type="project" value="TreeGrafter"/>
</dbReference>
<dbReference type="GO" id="GO:0036297">
    <property type="term" value="P:interstrand cross-link repair"/>
    <property type="evidence" value="ECO:0007669"/>
    <property type="project" value="InterPro"/>
</dbReference>
<comment type="cofactor">
    <cofactor evidence="5">
        <name>Mg(2+)</name>
        <dbReference type="ChEBI" id="CHEBI:18420"/>
    </cofactor>
    <cofactor evidence="5">
        <name>Mn(2+)</name>
        <dbReference type="ChEBI" id="CHEBI:29035"/>
    </cofactor>
</comment>
<dbReference type="PANTHER" id="PTHR15749">
    <property type="entry name" value="FANCONI-ASSOCIATED NUCLEASE 1"/>
    <property type="match status" value="1"/>
</dbReference>
<comment type="subcellular location">
    <subcellularLocation>
        <location evidence="5">Nucleus</location>
    </subcellularLocation>
</comment>
<evidence type="ECO:0000256" key="5">
    <source>
        <dbReference type="RuleBase" id="RU365033"/>
    </source>
</evidence>
<dbReference type="PANTHER" id="PTHR15749:SF4">
    <property type="entry name" value="FANCONI-ASSOCIATED NUCLEASE 1"/>
    <property type="match status" value="1"/>
</dbReference>
<keyword evidence="5" id="KW-0539">Nucleus</keyword>
<dbReference type="Proteomes" id="UP000009138">
    <property type="component" value="Unassembled WGS sequence"/>
</dbReference>
<protein>
    <recommendedName>
        <fullName evidence="5">Fanconi-associated nuclease</fullName>
        <ecNumber evidence="5">3.1.4.1</ecNumber>
    </recommendedName>
</protein>
<keyword evidence="8" id="KW-1185">Reference proteome</keyword>
<organism evidence="7 8">
    <name type="scientific">Rhizopus delemar (strain RA 99-880 / ATCC MYA-4621 / FGSC 9543 / NRRL 43880)</name>
    <name type="common">Mucormycosis agent</name>
    <name type="synonym">Rhizopus arrhizus var. delemar</name>
    <dbReference type="NCBI Taxonomy" id="246409"/>
    <lineage>
        <taxon>Eukaryota</taxon>
        <taxon>Fungi</taxon>
        <taxon>Fungi incertae sedis</taxon>
        <taxon>Mucoromycota</taxon>
        <taxon>Mucoromycotina</taxon>
        <taxon>Mucoromycetes</taxon>
        <taxon>Mucorales</taxon>
        <taxon>Mucorineae</taxon>
        <taxon>Rhizopodaceae</taxon>
        <taxon>Rhizopus</taxon>
    </lineage>
</organism>
<name>I1C1E0_RHIO9</name>
<dbReference type="GO" id="GO:0005634">
    <property type="term" value="C:nucleus"/>
    <property type="evidence" value="ECO:0007669"/>
    <property type="project" value="UniProtKB-SubCell"/>
</dbReference>
<feature type="domain" description="VRR-NUC" evidence="6">
    <location>
        <begin position="156"/>
        <end position="215"/>
    </location>
</feature>
<dbReference type="EMBL" id="CH476736">
    <property type="protein sequence ID" value="EIE82270.1"/>
    <property type="molecule type" value="Genomic_DNA"/>
</dbReference>
<evidence type="ECO:0000313" key="7">
    <source>
        <dbReference type="EMBL" id="EIE82270.1"/>
    </source>
</evidence>
<dbReference type="STRING" id="246409.I1C1E0"/>
<evidence type="ECO:0000259" key="6">
    <source>
        <dbReference type="Pfam" id="PF08774"/>
    </source>
</evidence>
<dbReference type="InParanoid" id="I1C1E0"/>
<keyword evidence="5" id="KW-0464">Manganese</keyword>
<dbReference type="AlphaFoldDB" id="I1C1E0"/>
<dbReference type="eggNOG" id="KOG2143">
    <property type="taxonomic scope" value="Eukaryota"/>
</dbReference>
<keyword evidence="2 5" id="KW-0479">Metal-binding</keyword>
<dbReference type="Pfam" id="PF08774">
    <property type="entry name" value="VRR_NUC"/>
    <property type="match status" value="1"/>
</dbReference>
<keyword evidence="4 5" id="KW-0460">Magnesium</keyword>
<keyword evidence="5" id="KW-0227">DNA damage</keyword>
<dbReference type="RefSeq" id="XP_067517666.1">
    <property type="nucleotide sequence ID" value="XM_067661565.1"/>
</dbReference>
<comment type="similarity">
    <text evidence="5">Belongs to the FAN1 family.</text>
</comment>